<dbReference type="GO" id="GO:0002949">
    <property type="term" value="P:tRNA threonylcarbamoyladenosine modification"/>
    <property type="evidence" value="ECO:0007669"/>
    <property type="project" value="InterPro"/>
</dbReference>
<sequence>MRKTTSTEATKKLGQTLAPYLHEGDVVVLSGDLGAGKTQFVQGVAAGLGITDDVVSPTFNIVIEYSSGSVPLYHFDLYRLEDASELEDVGYYDLVEGDGVAFLEWGEKFPEELPYGYLDVSITVSDDGSRVVRVHSVGDRARQLLCVWSNDSRSHLVKTSSKLN</sequence>
<keyword evidence="6" id="KW-0479">Metal-binding</keyword>
<gene>
    <name evidence="12" type="primary">tsaE</name>
    <name evidence="12" type="ORF">F8C90_08230</name>
</gene>
<evidence type="ECO:0000256" key="7">
    <source>
        <dbReference type="ARBA" id="ARBA00022741"/>
    </source>
</evidence>
<dbReference type="AlphaFoldDB" id="A0A6N6NK67"/>
<dbReference type="InterPro" id="IPR027417">
    <property type="entry name" value="P-loop_NTPase"/>
</dbReference>
<evidence type="ECO:0000256" key="9">
    <source>
        <dbReference type="ARBA" id="ARBA00022842"/>
    </source>
</evidence>
<evidence type="ECO:0000313" key="13">
    <source>
        <dbReference type="Proteomes" id="UP000468668"/>
    </source>
</evidence>
<evidence type="ECO:0000256" key="6">
    <source>
        <dbReference type="ARBA" id="ARBA00022723"/>
    </source>
</evidence>
<dbReference type="NCBIfam" id="TIGR00150">
    <property type="entry name" value="T6A_YjeE"/>
    <property type="match status" value="1"/>
</dbReference>
<dbReference type="SUPFAM" id="SSF52540">
    <property type="entry name" value="P-loop containing nucleoside triphosphate hydrolases"/>
    <property type="match status" value="1"/>
</dbReference>
<dbReference type="EMBL" id="WAJR01000022">
    <property type="protein sequence ID" value="KAB1638733.1"/>
    <property type="molecule type" value="Genomic_DNA"/>
</dbReference>
<dbReference type="GO" id="GO:0005737">
    <property type="term" value="C:cytoplasm"/>
    <property type="evidence" value="ECO:0007669"/>
    <property type="project" value="UniProtKB-SubCell"/>
</dbReference>
<dbReference type="Pfam" id="PF02367">
    <property type="entry name" value="TsaE"/>
    <property type="match status" value="1"/>
</dbReference>
<evidence type="ECO:0000256" key="8">
    <source>
        <dbReference type="ARBA" id="ARBA00022840"/>
    </source>
</evidence>
<reference evidence="12 13" key="1">
    <citation type="submission" date="2019-09" db="EMBL/GenBank/DDBJ databases">
        <title>Whole genome shotgun sequencing (WGS) of Ellagibacter isourolithinifaciens DSM 104140(T) and Adlercreutzia muris DSM 29508(T).</title>
        <authorList>
            <person name="Stoll D.A."/>
            <person name="Danylec N."/>
            <person name="Huch M."/>
        </authorList>
    </citation>
    <scope>NUCLEOTIDE SEQUENCE [LARGE SCALE GENOMIC DNA]</scope>
    <source>
        <strain evidence="12 13">DSM 104140</strain>
    </source>
</reference>
<comment type="caution">
    <text evidence="12">The sequence shown here is derived from an EMBL/GenBank/DDBJ whole genome shotgun (WGS) entry which is preliminary data.</text>
</comment>
<dbReference type="Gene3D" id="3.40.50.300">
    <property type="entry name" value="P-loop containing nucleotide triphosphate hydrolases"/>
    <property type="match status" value="1"/>
</dbReference>
<keyword evidence="7" id="KW-0547">Nucleotide-binding</keyword>
<comment type="similarity">
    <text evidence="2">Belongs to the TsaE family.</text>
</comment>
<proteinExistence type="inferred from homology"/>
<dbReference type="GeneID" id="98658392"/>
<keyword evidence="4" id="KW-0963">Cytoplasm</keyword>
<dbReference type="PANTHER" id="PTHR33540:SF2">
    <property type="entry name" value="TRNA THREONYLCARBAMOYLADENOSINE BIOSYNTHESIS PROTEIN TSAE"/>
    <property type="match status" value="1"/>
</dbReference>
<keyword evidence="8" id="KW-0067">ATP-binding</keyword>
<evidence type="ECO:0000256" key="5">
    <source>
        <dbReference type="ARBA" id="ARBA00022694"/>
    </source>
</evidence>
<dbReference type="RefSeq" id="WP_158050045.1">
    <property type="nucleotide sequence ID" value="NZ_DBEYOF010000018.1"/>
</dbReference>
<comment type="subcellular location">
    <subcellularLocation>
        <location evidence="1">Cytoplasm</location>
    </subcellularLocation>
</comment>
<keyword evidence="13" id="KW-1185">Reference proteome</keyword>
<dbReference type="PANTHER" id="PTHR33540">
    <property type="entry name" value="TRNA THREONYLCARBAMOYLADENOSINE BIOSYNTHESIS PROTEIN TSAE"/>
    <property type="match status" value="1"/>
</dbReference>
<keyword evidence="5" id="KW-0819">tRNA processing</keyword>
<accession>A0A6N6NK67</accession>
<protein>
    <recommendedName>
        <fullName evidence="3">tRNA threonylcarbamoyladenosine biosynthesis protein TsaE</fullName>
    </recommendedName>
    <alternativeName>
        <fullName evidence="11">t(6)A37 threonylcarbamoyladenosine biosynthesis protein TsaE</fullName>
    </alternativeName>
</protein>
<dbReference type="GO" id="GO:0046872">
    <property type="term" value="F:metal ion binding"/>
    <property type="evidence" value="ECO:0007669"/>
    <property type="project" value="UniProtKB-KW"/>
</dbReference>
<evidence type="ECO:0000256" key="3">
    <source>
        <dbReference type="ARBA" id="ARBA00019010"/>
    </source>
</evidence>
<dbReference type="GO" id="GO:0005524">
    <property type="term" value="F:ATP binding"/>
    <property type="evidence" value="ECO:0007669"/>
    <property type="project" value="UniProtKB-KW"/>
</dbReference>
<evidence type="ECO:0000313" key="12">
    <source>
        <dbReference type="EMBL" id="KAB1638733.1"/>
    </source>
</evidence>
<evidence type="ECO:0000256" key="1">
    <source>
        <dbReference type="ARBA" id="ARBA00004496"/>
    </source>
</evidence>
<dbReference type="InterPro" id="IPR003442">
    <property type="entry name" value="T6A_TsaE"/>
</dbReference>
<keyword evidence="9" id="KW-0460">Magnesium</keyword>
<comment type="function">
    <text evidence="10">Required for the formation of a threonylcarbamoyl group on adenosine at position 37 (t(6)A37) in tRNAs that read codons beginning with adenine. Is involved in the transfer of the threonylcarbamoyl moiety of threonylcarbamoyl-AMP (TC-AMP) to the N6 group of A37, together with TsaD and TsaB. TsaE seems to play an indirect role in the t(6)A biosynthesis pathway, possibly in regulating the core enzymatic function of TsaD.</text>
</comment>
<evidence type="ECO:0000256" key="11">
    <source>
        <dbReference type="ARBA" id="ARBA00032441"/>
    </source>
</evidence>
<evidence type="ECO:0000256" key="4">
    <source>
        <dbReference type="ARBA" id="ARBA00022490"/>
    </source>
</evidence>
<dbReference type="OrthoDB" id="9800307at2"/>
<organism evidence="12 13">
    <name type="scientific">Ellagibacter isourolithinifaciens</name>
    <dbReference type="NCBI Taxonomy" id="2137581"/>
    <lineage>
        <taxon>Bacteria</taxon>
        <taxon>Bacillati</taxon>
        <taxon>Actinomycetota</taxon>
        <taxon>Coriobacteriia</taxon>
        <taxon>Eggerthellales</taxon>
        <taxon>Eggerthellaceae</taxon>
        <taxon>Ellagibacter</taxon>
    </lineage>
</organism>
<name>A0A6N6NK67_9ACTN</name>
<dbReference type="Proteomes" id="UP000468668">
    <property type="component" value="Unassembled WGS sequence"/>
</dbReference>
<keyword evidence="12" id="KW-0808">Transferase</keyword>
<evidence type="ECO:0000256" key="2">
    <source>
        <dbReference type="ARBA" id="ARBA00007599"/>
    </source>
</evidence>
<dbReference type="GO" id="GO:0016740">
    <property type="term" value="F:transferase activity"/>
    <property type="evidence" value="ECO:0007669"/>
    <property type="project" value="UniProtKB-KW"/>
</dbReference>
<evidence type="ECO:0000256" key="10">
    <source>
        <dbReference type="ARBA" id="ARBA00024908"/>
    </source>
</evidence>